<comment type="catalytic activity">
    <reaction evidence="1">
        <text>ATP + protein L-histidine = ADP + protein N-phospho-L-histidine.</text>
        <dbReference type="EC" id="2.7.13.3"/>
    </reaction>
</comment>
<name>A0ABW1TPY6_9BURK</name>
<dbReference type="PROSITE" id="PS50109">
    <property type="entry name" value="HIS_KIN"/>
    <property type="match status" value="1"/>
</dbReference>
<keyword evidence="3" id="KW-0597">Phosphoprotein</keyword>
<dbReference type="PANTHER" id="PTHR43065">
    <property type="entry name" value="SENSOR HISTIDINE KINASE"/>
    <property type="match status" value="1"/>
</dbReference>
<dbReference type="SUPFAM" id="SSF55874">
    <property type="entry name" value="ATPase domain of HSP90 chaperone/DNA topoisomerase II/histidine kinase"/>
    <property type="match status" value="1"/>
</dbReference>
<dbReference type="InterPro" id="IPR005467">
    <property type="entry name" value="His_kinase_dom"/>
</dbReference>
<sequence length="495" mass="54730">MLNMLQRRWPWVLAWCLITALGCMLLGRLALLQLREAFETDMRIAHRLLSQRVVQHDAVMATLALLQPQRDASQSAQPEQRLGSVYPQILSVQRRDPGTSWPQDSLRLAEEKSRQSHHAELADVDFNTGRYQLVLGADPTSHALLIDLRSTVPWSEWPMQPEQSPVRVSLDYGGQSFLLQPGHLAGTGWRFDFHKHLATDSQPFDVVALRQVGWPELPWGEMLAWAVLVAVLLGAWMAVLRQRTARRRAEELLRLGQVARLNSLGELAAGMAHELNQPLTAVLANTQAASRLLDEDPPELGTARVAMTQAVEQARRASGVVGRLRRVIERPELAGEVRPVLLQETVRNALYLLEPEFRRRNVMLPEIESDGQPGAVLADPVALEQVIHNLLMNALQSLEQVAAPQRQLTLTLREDSHHGILSLRDSGPGIPPELLARIFEPFFTTRTGGLGLGLSLCETLVSNMGGTLSAHNITPQGAEFRLSLPLAATSAGATP</sequence>
<evidence type="ECO:0000259" key="10">
    <source>
        <dbReference type="PROSITE" id="PS50109"/>
    </source>
</evidence>
<dbReference type="PROSITE" id="PS51257">
    <property type="entry name" value="PROKAR_LIPOPROTEIN"/>
    <property type="match status" value="1"/>
</dbReference>
<dbReference type="CDD" id="cd00075">
    <property type="entry name" value="HATPase"/>
    <property type="match status" value="1"/>
</dbReference>
<dbReference type="SMART" id="SM00387">
    <property type="entry name" value="HATPase_c"/>
    <property type="match status" value="1"/>
</dbReference>
<evidence type="ECO:0000256" key="6">
    <source>
        <dbReference type="ARBA" id="ARBA00022777"/>
    </source>
</evidence>
<dbReference type="InterPro" id="IPR004358">
    <property type="entry name" value="Sig_transdc_His_kin-like_C"/>
</dbReference>
<dbReference type="InterPro" id="IPR036097">
    <property type="entry name" value="HisK_dim/P_sf"/>
</dbReference>
<evidence type="ECO:0000256" key="9">
    <source>
        <dbReference type="SAM" id="Phobius"/>
    </source>
</evidence>
<keyword evidence="9" id="KW-1133">Transmembrane helix</keyword>
<dbReference type="Pfam" id="PF00512">
    <property type="entry name" value="HisKA"/>
    <property type="match status" value="1"/>
</dbReference>
<dbReference type="Proteomes" id="UP001596270">
    <property type="component" value="Unassembled WGS sequence"/>
</dbReference>
<keyword evidence="4" id="KW-0808">Transferase</keyword>
<keyword evidence="7" id="KW-0067">ATP-binding</keyword>
<evidence type="ECO:0000313" key="11">
    <source>
        <dbReference type="EMBL" id="MFC6279661.1"/>
    </source>
</evidence>
<evidence type="ECO:0000256" key="8">
    <source>
        <dbReference type="ARBA" id="ARBA00023012"/>
    </source>
</evidence>
<dbReference type="RefSeq" id="WP_371434872.1">
    <property type="nucleotide sequence ID" value="NZ_JBHSRS010000001.1"/>
</dbReference>
<dbReference type="EMBL" id="JBHSRS010000001">
    <property type="protein sequence ID" value="MFC6279661.1"/>
    <property type="molecule type" value="Genomic_DNA"/>
</dbReference>
<dbReference type="GO" id="GO:0016301">
    <property type="term" value="F:kinase activity"/>
    <property type="evidence" value="ECO:0007669"/>
    <property type="project" value="UniProtKB-KW"/>
</dbReference>
<evidence type="ECO:0000313" key="12">
    <source>
        <dbReference type="Proteomes" id="UP001596270"/>
    </source>
</evidence>
<proteinExistence type="predicted"/>
<feature type="domain" description="Histidine kinase" evidence="10">
    <location>
        <begin position="270"/>
        <end position="488"/>
    </location>
</feature>
<dbReference type="SUPFAM" id="SSF47384">
    <property type="entry name" value="Homodimeric domain of signal transducing histidine kinase"/>
    <property type="match status" value="1"/>
</dbReference>
<dbReference type="PANTHER" id="PTHR43065:SF10">
    <property type="entry name" value="PEROXIDE STRESS-ACTIVATED HISTIDINE KINASE MAK3"/>
    <property type="match status" value="1"/>
</dbReference>
<evidence type="ECO:0000256" key="7">
    <source>
        <dbReference type="ARBA" id="ARBA00022840"/>
    </source>
</evidence>
<evidence type="ECO:0000256" key="5">
    <source>
        <dbReference type="ARBA" id="ARBA00022741"/>
    </source>
</evidence>
<dbReference type="CDD" id="cd00082">
    <property type="entry name" value="HisKA"/>
    <property type="match status" value="1"/>
</dbReference>
<protein>
    <recommendedName>
        <fullName evidence="2">histidine kinase</fullName>
        <ecNumber evidence="2">2.7.13.3</ecNumber>
    </recommendedName>
</protein>
<dbReference type="InterPro" id="IPR003661">
    <property type="entry name" value="HisK_dim/P_dom"/>
</dbReference>
<gene>
    <name evidence="11" type="ORF">ACFQND_00215</name>
</gene>
<evidence type="ECO:0000256" key="2">
    <source>
        <dbReference type="ARBA" id="ARBA00012438"/>
    </source>
</evidence>
<dbReference type="InterPro" id="IPR003594">
    <property type="entry name" value="HATPase_dom"/>
</dbReference>
<dbReference type="SMART" id="SM00388">
    <property type="entry name" value="HisKA"/>
    <property type="match status" value="1"/>
</dbReference>
<dbReference type="EC" id="2.7.13.3" evidence="2"/>
<comment type="caution">
    <text evidence="11">The sequence shown here is derived from an EMBL/GenBank/DDBJ whole genome shotgun (WGS) entry which is preliminary data.</text>
</comment>
<dbReference type="InterPro" id="IPR036890">
    <property type="entry name" value="HATPase_C_sf"/>
</dbReference>
<evidence type="ECO:0000256" key="4">
    <source>
        <dbReference type="ARBA" id="ARBA00022679"/>
    </source>
</evidence>
<dbReference type="Gene3D" id="3.30.565.10">
    <property type="entry name" value="Histidine kinase-like ATPase, C-terminal domain"/>
    <property type="match status" value="1"/>
</dbReference>
<dbReference type="Pfam" id="PF02518">
    <property type="entry name" value="HATPase_c"/>
    <property type="match status" value="1"/>
</dbReference>
<reference evidence="12" key="1">
    <citation type="journal article" date="2019" name="Int. J. Syst. Evol. Microbiol.">
        <title>The Global Catalogue of Microorganisms (GCM) 10K type strain sequencing project: providing services to taxonomists for standard genome sequencing and annotation.</title>
        <authorList>
            <consortium name="The Broad Institute Genomics Platform"/>
            <consortium name="The Broad Institute Genome Sequencing Center for Infectious Disease"/>
            <person name="Wu L."/>
            <person name="Ma J."/>
        </authorList>
    </citation>
    <scope>NUCLEOTIDE SEQUENCE [LARGE SCALE GENOMIC DNA]</scope>
    <source>
        <strain evidence="12">CCUG 39402</strain>
    </source>
</reference>
<keyword evidence="6 11" id="KW-0418">Kinase</keyword>
<keyword evidence="12" id="KW-1185">Reference proteome</keyword>
<keyword evidence="5" id="KW-0547">Nucleotide-binding</keyword>
<feature type="transmembrane region" description="Helical" evidence="9">
    <location>
        <begin position="12"/>
        <end position="31"/>
    </location>
</feature>
<feature type="transmembrane region" description="Helical" evidence="9">
    <location>
        <begin position="222"/>
        <end position="240"/>
    </location>
</feature>
<evidence type="ECO:0000256" key="3">
    <source>
        <dbReference type="ARBA" id="ARBA00022553"/>
    </source>
</evidence>
<evidence type="ECO:0000256" key="1">
    <source>
        <dbReference type="ARBA" id="ARBA00000085"/>
    </source>
</evidence>
<keyword evidence="8" id="KW-0902">Two-component regulatory system</keyword>
<accession>A0ABW1TPY6</accession>
<dbReference type="Gene3D" id="1.10.287.130">
    <property type="match status" value="1"/>
</dbReference>
<dbReference type="PRINTS" id="PR00344">
    <property type="entry name" value="BCTRLSENSOR"/>
</dbReference>
<keyword evidence="9" id="KW-0472">Membrane</keyword>
<keyword evidence="9" id="KW-0812">Transmembrane</keyword>
<organism evidence="11 12">
    <name type="scientific">Polaromonas aquatica</name>
    <dbReference type="NCBI Taxonomy" id="332657"/>
    <lineage>
        <taxon>Bacteria</taxon>
        <taxon>Pseudomonadati</taxon>
        <taxon>Pseudomonadota</taxon>
        <taxon>Betaproteobacteria</taxon>
        <taxon>Burkholderiales</taxon>
        <taxon>Comamonadaceae</taxon>
        <taxon>Polaromonas</taxon>
    </lineage>
</organism>